<dbReference type="SUPFAM" id="SSF55008">
    <property type="entry name" value="HMA, heavy metal-associated domain"/>
    <property type="match status" value="1"/>
</dbReference>
<gene>
    <name evidence="2" type="ORF">UFOPK3167_01222</name>
</gene>
<dbReference type="EMBL" id="CAFABF010000091">
    <property type="protein sequence ID" value="CAB4832870.1"/>
    <property type="molecule type" value="Genomic_DNA"/>
</dbReference>
<proteinExistence type="predicted"/>
<organism evidence="2">
    <name type="scientific">freshwater metagenome</name>
    <dbReference type="NCBI Taxonomy" id="449393"/>
    <lineage>
        <taxon>unclassified sequences</taxon>
        <taxon>metagenomes</taxon>
        <taxon>ecological metagenomes</taxon>
    </lineage>
</organism>
<sequence length="68" mass="6948">MTETTVKIQGMTCGHCEGRVNTELGKIAGVSEVKASASDSHAVITSDAALDSALISQAVIAAGYRVLL</sequence>
<evidence type="ECO:0000313" key="2">
    <source>
        <dbReference type="EMBL" id="CAB4832870.1"/>
    </source>
</evidence>
<reference evidence="2" key="1">
    <citation type="submission" date="2020-05" db="EMBL/GenBank/DDBJ databases">
        <authorList>
            <person name="Chiriac C."/>
            <person name="Salcher M."/>
            <person name="Ghai R."/>
            <person name="Kavagutti S V."/>
        </authorList>
    </citation>
    <scope>NUCLEOTIDE SEQUENCE</scope>
</reference>
<dbReference type="InterPro" id="IPR036163">
    <property type="entry name" value="HMA_dom_sf"/>
</dbReference>
<dbReference type="AlphaFoldDB" id="A0A6J7AK84"/>
<dbReference type="InterPro" id="IPR006121">
    <property type="entry name" value="HMA_dom"/>
</dbReference>
<dbReference type="CDD" id="cd00371">
    <property type="entry name" value="HMA"/>
    <property type="match status" value="1"/>
</dbReference>
<dbReference type="PROSITE" id="PS50846">
    <property type="entry name" value="HMA_2"/>
    <property type="match status" value="1"/>
</dbReference>
<evidence type="ECO:0000259" key="1">
    <source>
        <dbReference type="PROSITE" id="PS50846"/>
    </source>
</evidence>
<name>A0A6J7AK84_9ZZZZ</name>
<accession>A0A6J7AK84</accession>
<dbReference type="GO" id="GO:0046872">
    <property type="term" value="F:metal ion binding"/>
    <property type="evidence" value="ECO:0007669"/>
    <property type="project" value="InterPro"/>
</dbReference>
<dbReference type="Pfam" id="PF00403">
    <property type="entry name" value="HMA"/>
    <property type="match status" value="1"/>
</dbReference>
<dbReference type="Gene3D" id="3.30.70.100">
    <property type="match status" value="1"/>
</dbReference>
<feature type="domain" description="HMA" evidence="1">
    <location>
        <begin position="2"/>
        <end position="67"/>
    </location>
</feature>
<protein>
    <submittedName>
        <fullName evidence="2">Unannotated protein</fullName>
    </submittedName>
</protein>